<dbReference type="AlphaFoldDB" id="S9RGB6"/>
<name>S9RGB6_9RHOB</name>
<evidence type="ECO:0000313" key="2">
    <source>
        <dbReference type="Proteomes" id="UP000015351"/>
    </source>
</evidence>
<dbReference type="Proteomes" id="UP000015351">
    <property type="component" value="Unassembled WGS sequence"/>
</dbReference>
<comment type="caution">
    <text evidence="1">The sequence shown here is derived from an EMBL/GenBank/DDBJ whole genome shotgun (WGS) entry which is preliminary data.</text>
</comment>
<reference evidence="2" key="1">
    <citation type="journal article" date="2013" name="Stand. Genomic Sci.">
        <title>Genome sequence of the Litoreibacter arenae type strain (DSM 19593(T)), a member of the Roseobacter clade isolated from sea sand.</title>
        <authorList>
            <person name="Riedel T."/>
            <person name="Fiebig A."/>
            <person name="Petersen J."/>
            <person name="Gronow S."/>
            <person name="Kyrpides N.C."/>
            <person name="Goker M."/>
            <person name="Klenk H.P."/>
        </authorList>
    </citation>
    <scope>NUCLEOTIDE SEQUENCE [LARGE SCALE GENOMIC DNA]</scope>
    <source>
        <strain evidence="2">DSM 19593</strain>
    </source>
</reference>
<accession>S9RGB6</accession>
<proteinExistence type="predicted"/>
<evidence type="ECO:0000313" key="1">
    <source>
        <dbReference type="EMBL" id="EPX77115.1"/>
    </source>
</evidence>
<dbReference type="HOGENOM" id="CLU_3169889_0_0_5"/>
<keyword evidence="2" id="KW-1185">Reference proteome</keyword>
<sequence length="47" mass="5130">MDQRLYGVNAARGLSEGRSRYCDLLKQVIASLCLAVGAIDKHRPRGA</sequence>
<organism evidence="1 2">
    <name type="scientific">Litoreibacter arenae DSM 19593</name>
    <dbReference type="NCBI Taxonomy" id="1123360"/>
    <lineage>
        <taxon>Bacteria</taxon>
        <taxon>Pseudomonadati</taxon>
        <taxon>Pseudomonadota</taxon>
        <taxon>Alphaproteobacteria</taxon>
        <taxon>Rhodobacterales</taxon>
        <taxon>Roseobacteraceae</taxon>
        <taxon>Litoreibacter</taxon>
    </lineage>
</organism>
<gene>
    <name evidence="1" type="ORF">thalar_02835</name>
</gene>
<protein>
    <submittedName>
        <fullName evidence="1">Uncharacterized protein</fullName>
    </submittedName>
</protein>
<dbReference type="EMBL" id="AONI01000015">
    <property type="protein sequence ID" value="EPX77115.1"/>
    <property type="molecule type" value="Genomic_DNA"/>
</dbReference>